<dbReference type="RefSeq" id="WP_207894518.1">
    <property type="nucleotide sequence ID" value="NZ_SLXQ01000004.1"/>
</dbReference>
<dbReference type="GO" id="GO:0050660">
    <property type="term" value="F:flavin adenine dinucleotide binding"/>
    <property type="evidence" value="ECO:0007669"/>
    <property type="project" value="InterPro"/>
</dbReference>
<comment type="similarity">
    <text evidence="2 6">Belongs to the acyl-CoA dehydrogenase family.</text>
</comment>
<dbReference type="EMBL" id="SLXQ01000004">
    <property type="protein sequence ID" value="TCP53472.1"/>
    <property type="molecule type" value="Genomic_DNA"/>
</dbReference>
<dbReference type="InterPro" id="IPR037069">
    <property type="entry name" value="AcylCoA_DH/ox_N_sf"/>
</dbReference>
<name>A0A4R2QU29_9PSEU</name>
<comment type="caution">
    <text evidence="11">The sequence shown here is derived from an EMBL/GenBank/DDBJ whole genome shotgun (WGS) entry which is preliminary data.</text>
</comment>
<comment type="cofactor">
    <cofactor evidence="1 6">
        <name>FAD</name>
        <dbReference type="ChEBI" id="CHEBI:57692"/>
    </cofactor>
</comment>
<dbReference type="Gene3D" id="1.20.140.10">
    <property type="entry name" value="Butyryl-CoA Dehydrogenase, subunit A, domain 3"/>
    <property type="match status" value="1"/>
</dbReference>
<evidence type="ECO:0000256" key="4">
    <source>
        <dbReference type="ARBA" id="ARBA00022827"/>
    </source>
</evidence>
<evidence type="ECO:0000259" key="10">
    <source>
        <dbReference type="Pfam" id="PF02771"/>
    </source>
</evidence>
<dbReference type="GO" id="GO:0016627">
    <property type="term" value="F:oxidoreductase activity, acting on the CH-CH group of donors"/>
    <property type="evidence" value="ECO:0007669"/>
    <property type="project" value="InterPro"/>
</dbReference>
<dbReference type="InterPro" id="IPR009100">
    <property type="entry name" value="AcylCoA_DH/oxidase_NM_dom_sf"/>
</dbReference>
<dbReference type="Pfam" id="PF00441">
    <property type="entry name" value="Acyl-CoA_dh_1"/>
    <property type="match status" value="1"/>
</dbReference>
<dbReference type="Pfam" id="PF02771">
    <property type="entry name" value="Acyl-CoA_dh_N"/>
    <property type="match status" value="1"/>
</dbReference>
<organism evidence="11 12">
    <name type="scientific">Tamaricihabitans halophyticus</name>
    <dbReference type="NCBI Taxonomy" id="1262583"/>
    <lineage>
        <taxon>Bacteria</taxon>
        <taxon>Bacillati</taxon>
        <taxon>Actinomycetota</taxon>
        <taxon>Actinomycetes</taxon>
        <taxon>Pseudonocardiales</taxon>
        <taxon>Pseudonocardiaceae</taxon>
        <taxon>Tamaricihabitans</taxon>
    </lineage>
</organism>
<dbReference type="InterPro" id="IPR006091">
    <property type="entry name" value="Acyl-CoA_Oxase/DH_mid-dom"/>
</dbReference>
<feature type="domain" description="Acyl-CoA dehydrogenase/oxidase C-terminal" evidence="8">
    <location>
        <begin position="251"/>
        <end position="404"/>
    </location>
</feature>
<dbReference type="SUPFAM" id="SSF47203">
    <property type="entry name" value="Acyl-CoA dehydrogenase C-terminal domain-like"/>
    <property type="match status" value="1"/>
</dbReference>
<dbReference type="InterPro" id="IPR009075">
    <property type="entry name" value="AcylCo_DH/oxidase_C"/>
</dbReference>
<evidence type="ECO:0000256" key="1">
    <source>
        <dbReference type="ARBA" id="ARBA00001974"/>
    </source>
</evidence>
<protein>
    <submittedName>
        <fullName evidence="11">Alkylation response protein AidB-like acyl-CoA dehydrogenase</fullName>
    </submittedName>
</protein>
<feature type="domain" description="Acyl-CoA dehydrogenase/oxidase N-terminal" evidence="10">
    <location>
        <begin position="59"/>
        <end position="139"/>
    </location>
</feature>
<dbReference type="InterPro" id="IPR046373">
    <property type="entry name" value="Acyl-CoA_Oxase/DH_mid-dom_sf"/>
</dbReference>
<feature type="compositionally biased region" description="Basic and acidic residues" evidence="7">
    <location>
        <begin position="1"/>
        <end position="13"/>
    </location>
</feature>
<accession>A0A4R2QU29</accession>
<dbReference type="Pfam" id="PF02770">
    <property type="entry name" value="Acyl-CoA_dh_M"/>
    <property type="match status" value="1"/>
</dbReference>
<keyword evidence="3 6" id="KW-0285">Flavoprotein</keyword>
<dbReference type="PANTHER" id="PTHR43292:SF4">
    <property type="entry name" value="ACYL-COA DEHYDROGENASE FADE34"/>
    <property type="match status" value="1"/>
</dbReference>
<feature type="region of interest" description="Disordered" evidence="7">
    <location>
        <begin position="1"/>
        <end position="37"/>
    </location>
</feature>
<dbReference type="GO" id="GO:0005886">
    <property type="term" value="C:plasma membrane"/>
    <property type="evidence" value="ECO:0007669"/>
    <property type="project" value="TreeGrafter"/>
</dbReference>
<feature type="compositionally biased region" description="Basic and acidic residues" evidence="7">
    <location>
        <begin position="22"/>
        <end position="33"/>
    </location>
</feature>
<keyword evidence="5 6" id="KW-0560">Oxidoreductase</keyword>
<evidence type="ECO:0000256" key="7">
    <source>
        <dbReference type="SAM" id="MobiDB-lite"/>
    </source>
</evidence>
<evidence type="ECO:0000259" key="8">
    <source>
        <dbReference type="Pfam" id="PF00441"/>
    </source>
</evidence>
<keyword evidence="12" id="KW-1185">Reference proteome</keyword>
<evidence type="ECO:0000256" key="3">
    <source>
        <dbReference type="ARBA" id="ARBA00022630"/>
    </source>
</evidence>
<dbReference type="FunFam" id="2.40.110.10:FF:000011">
    <property type="entry name" value="Acyl-CoA dehydrogenase FadE34"/>
    <property type="match status" value="1"/>
</dbReference>
<dbReference type="InterPro" id="IPR052161">
    <property type="entry name" value="Mycobact_Acyl-CoA_DH"/>
</dbReference>
<dbReference type="Gene3D" id="2.40.110.10">
    <property type="entry name" value="Butyryl-CoA Dehydrogenase, subunit A, domain 2"/>
    <property type="match status" value="1"/>
</dbReference>
<dbReference type="InterPro" id="IPR036250">
    <property type="entry name" value="AcylCo_DH-like_C"/>
</dbReference>
<dbReference type="Gene3D" id="1.10.540.10">
    <property type="entry name" value="Acyl-CoA dehydrogenase/oxidase, N-terminal domain"/>
    <property type="match status" value="1"/>
</dbReference>
<evidence type="ECO:0000313" key="11">
    <source>
        <dbReference type="EMBL" id="TCP53472.1"/>
    </source>
</evidence>
<keyword evidence="4 6" id="KW-0274">FAD</keyword>
<dbReference type="InterPro" id="IPR013786">
    <property type="entry name" value="AcylCoA_DH/ox_N"/>
</dbReference>
<evidence type="ECO:0000256" key="5">
    <source>
        <dbReference type="ARBA" id="ARBA00023002"/>
    </source>
</evidence>
<sequence length="423" mass="46414">MSRIENGRSDLESHSSNTNSEPRGDGKKNRAQHDANALPVVLRDRMASLIAEYPPAEVDARTFRGAQFDYGLAWVDHPEGHGGLGIAKHYQDLVDRELTAAGAPEAPLTALIGLGMAAPVLAEHGSAAQLRRYLRPLFTCEEIWCQLFSEPGAGSDVAGLSTMAVPDAEAWIINGQKVWTSVAHLARFGLLVTRSDPEAVKHKGLTYFVLDMAASGVEVRPLRQLTGDAEFNEVFLTDVRIPDDERLGAAGDGWNVVLTTLMNERAAIGQGLSSEACLREAVAMWNSSPYQTPVLRDRLAQLWIETECVRLANERFSAEGSVAAPGPERSVGKLAVTQLNQRIYDFCMDLLGPTAMLFDDYDADASTSTEHRADPRWKFLRSLANTIEGGTSEIMRNILAERVLGLPAEIRVDRDRPWRAIPR</sequence>
<dbReference type="SUPFAM" id="SSF56645">
    <property type="entry name" value="Acyl-CoA dehydrogenase NM domain-like"/>
    <property type="match status" value="1"/>
</dbReference>
<evidence type="ECO:0000259" key="9">
    <source>
        <dbReference type="Pfam" id="PF02770"/>
    </source>
</evidence>
<evidence type="ECO:0000256" key="6">
    <source>
        <dbReference type="RuleBase" id="RU362125"/>
    </source>
</evidence>
<dbReference type="PANTHER" id="PTHR43292">
    <property type="entry name" value="ACYL-COA DEHYDROGENASE"/>
    <property type="match status" value="1"/>
</dbReference>
<proteinExistence type="inferred from homology"/>
<reference evidence="11 12" key="1">
    <citation type="submission" date="2019-03" db="EMBL/GenBank/DDBJ databases">
        <title>Genomic Encyclopedia of Type Strains, Phase IV (KMG-IV): sequencing the most valuable type-strain genomes for metagenomic binning, comparative biology and taxonomic classification.</title>
        <authorList>
            <person name="Goeker M."/>
        </authorList>
    </citation>
    <scope>NUCLEOTIDE SEQUENCE [LARGE SCALE GENOMIC DNA]</scope>
    <source>
        <strain evidence="11 12">DSM 45765</strain>
    </source>
</reference>
<dbReference type="AlphaFoldDB" id="A0A4R2QU29"/>
<evidence type="ECO:0000313" key="12">
    <source>
        <dbReference type="Proteomes" id="UP000294911"/>
    </source>
</evidence>
<feature type="domain" description="Acyl-CoA oxidase/dehydrogenase middle" evidence="9">
    <location>
        <begin position="145"/>
        <end position="238"/>
    </location>
</feature>
<gene>
    <name evidence="11" type="ORF">EV191_10439</name>
</gene>
<dbReference type="Proteomes" id="UP000294911">
    <property type="component" value="Unassembled WGS sequence"/>
</dbReference>
<evidence type="ECO:0000256" key="2">
    <source>
        <dbReference type="ARBA" id="ARBA00009347"/>
    </source>
</evidence>